<evidence type="ECO:0000256" key="2">
    <source>
        <dbReference type="ARBA" id="ARBA00010488"/>
    </source>
</evidence>
<name>A0A7D5KDR2_9EURY</name>
<keyword evidence="7" id="KW-0812">Transmembrane</keyword>
<evidence type="ECO:0000256" key="7">
    <source>
        <dbReference type="SAM" id="Phobius"/>
    </source>
</evidence>
<dbReference type="Pfam" id="PF04464">
    <property type="entry name" value="Glyphos_transf"/>
    <property type="match status" value="1"/>
</dbReference>
<dbReference type="SUPFAM" id="SSF53756">
    <property type="entry name" value="UDP-Glycosyltransferase/glycogen phosphorylase"/>
    <property type="match status" value="1"/>
</dbReference>
<dbReference type="InterPro" id="IPR051612">
    <property type="entry name" value="Teichoic_Acid_Biosynth"/>
</dbReference>
<organism evidence="8 9">
    <name type="scientific">Halorarum halophilum</name>
    <dbReference type="NCBI Taxonomy" id="2743090"/>
    <lineage>
        <taxon>Archaea</taxon>
        <taxon>Methanobacteriati</taxon>
        <taxon>Methanobacteriota</taxon>
        <taxon>Stenosarchaea group</taxon>
        <taxon>Halobacteria</taxon>
        <taxon>Halobacteriales</taxon>
        <taxon>Haloferacaceae</taxon>
        <taxon>Halorarum</taxon>
    </lineage>
</organism>
<dbReference type="Proteomes" id="UP000509750">
    <property type="component" value="Chromosome"/>
</dbReference>
<evidence type="ECO:0000256" key="5">
    <source>
        <dbReference type="ARBA" id="ARBA00022944"/>
    </source>
</evidence>
<evidence type="ECO:0000256" key="1">
    <source>
        <dbReference type="ARBA" id="ARBA00004202"/>
    </source>
</evidence>
<dbReference type="PANTHER" id="PTHR37316:SF3">
    <property type="entry name" value="TEICHOIC ACID GLYCEROL-PHOSPHATE TRANSFERASE"/>
    <property type="match status" value="1"/>
</dbReference>
<dbReference type="GO" id="GO:0005886">
    <property type="term" value="C:plasma membrane"/>
    <property type="evidence" value="ECO:0007669"/>
    <property type="project" value="UniProtKB-SubCell"/>
</dbReference>
<gene>
    <name evidence="8" type="ORF">HUG10_08655</name>
</gene>
<dbReference type="RefSeq" id="WP_179169192.1">
    <property type="nucleotide sequence ID" value="NZ_CP058529.1"/>
</dbReference>
<keyword evidence="4 8" id="KW-0808">Transferase</keyword>
<comment type="similarity">
    <text evidence="2">Belongs to the CDP-glycerol glycerophosphotransferase family.</text>
</comment>
<proteinExistence type="inferred from homology"/>
<dbReference type="PANTHER" id="PTHR37316">
    <property type="entry name" value="TEICHOIC ACID GLYCEROL-PHOSPHATE PRIMASE"/>
    <property type="match status" value="1"/>
</dbReference>
<keyword evidence="3" id="KW-1003">Cell membrane</keyword>
<dbReference type="Gene3D" id="3.40.50.11820">
    <property type="match status" value="1"/>
</dbReference>
<keyword evidence="6 7" id="KW-0472">Membrane</keyword>
<dbReference type="InterPro" id="IPR043148">
    <property type="entry name" value="TagF_C"/>
</dbReference>
<reference evidence="8 9" key="1">
    <citation type="submission" date="2020-07" db="EMBL/GenBank/DDBJ databases">
        <title>Gai3-2, isolated from salt lake.</title>
        <authorList>
            <person name="Cui H."/>
            <person name="Shi X."/>
        </authorList>
    </citation>
    <scope>NUCLEOTIDE SEQUENCE [LARGE SCALE GENOMIC DNA]</scope>
    <source>
        <strain evidence="8 9">Gai3-2</strain>
    </source>
</reference>
<dbReference type="EMBL" id="CP058529">
    <property type="protein sequence ID" value="QLG27617.1"/>
    <property type="molecule type" value="Genomic_DNA"/>
</dbReference>
<dbReference type="GeneID" id="56028898"/>
<accession>A0A7D5KDR2</accession>
<feature type="transmembrane region" description="Helical" evidence="7">
    <location>
        <begin position="13"/>
        <end position="33"/>
    </location>
</feature>
<keyword evidence="5" id="KW-0777">Teichoic acid biosynthesis</keyword>
<comment type="subcellular location">
    <subcellularLocation>
        <location evidence="1">Cell membrane</location>
        <topology evidence="1">Peripheral membrane protein</topology>
    </subcellularLocation>
</comment>
<dbReference type="InterPro" id="IPR043149">
    <property type="entry name" value="TagF_N"/>
</dbReference>
<dbReference type="InterPro" id="IPR007554">
    <property type="entry name" value="Glycerophosphate_synth"/>
</dbReference>
<dbReference type="KEGG" id="halg:HUG10_08655"/>
<evidence type="ECO:0000256" key="4">
    <source>
        <dbReference type="ARBA" id="ARBA00022679"/>
    </source>
</evidence>
<dbReference type="AlphaFoldDB" id="A0A7D5KDR2"/>
<protein>
    <submittedName>
        <fullName evidence="8">CDP-glycerol glycerophosphotransferase family protein</fullName>
    </submittedName>
</protein>
<dbReference type="OrthoDB" id="46222at2157"/>
<evidence type="ECO:0000256" key="6">
    <source>
        <dbReference type="ARBA" id="ARBA00023136"/>
    </source>
</evidence>
<evidence type="ECO:0000256" key="3">
    <source>
        <dbReference type="ARBA" id="ARBA00022475"/>
    </source>
</evidence>
<dbReference type="Gene3D" id="3.40.50.12580">
    <property type="match status" value="1"/>
</dbReference>
<evidence type="ECO:0000313" key="9">
    <source>
        <dbReference type="Proteomes" id="UP000509750"/>
    </source>
</evidence>
<keyword evidence="7" id="KW-1133">Transmembrane helix</keyword>
<sequence>MALSERLEDVLEAASFLLGTLLYALLAVLSPLWPRRDDLWVFGARGGADFVDNAKYLFTYVNAAEPDVRAVWLTKNPEVAASLQRAGYEAYRARSLRGVWLNLRAGTAFLTQGLRDLNLPCLAGAFVVQLWHGVPLKTIGWDAEIAEHTLPVRAAHAFLADSIDVVTVTAEALRTPFATGLRVPPERIAVTGYPRHDGLLGRLPDMDDAGGTDANRGIPEDAFVFYYLPTFRGGDGAPLDEHLDLAALDRTMSSIDAHLVVKFHPDEPIAVGETLDRVTVVPESVDVYPLLKRADALLTDYSSVLFDFLLLDRPVAFYAYDLAHYREDRGFYFDYDEVTPGPVATDLEELRAALRSIRDGDEFAAERRAVRDHFLRDPKRCYSAAVVEAVRERR</sequence>
<evidence type="ECO:0000313" key="8">
    <source>
        <dbReference type="EMBL" id="QLG27617.1"/>
    </source>
</evidence>
<dbReference type="GO" id="GO:0047355">
    <property type="term" value="F:CDP-glycerol glycerophosphotransferase activity"/>
    <property type="evidence" value="ECO:0007669"/>
    <property type="project" value="InterPro"/>
</dbReference>
<keyword evidence="9" id="KW-1185">Reference proteome</keyword>